<sequence>MCGNTNWNSGIACVILAVMIIGSIVHISSETTEKNQNVLPGLLVSVLQLFSSYLIIVIYIITCCLASYYHQQWWIKTKQQMMVEKRQEQARWMQEQLALTPPPRMAGRP</sequence>
<keyword evidence="1" id="KW-1133">Transmembrane helix</keyword>
<proteinExistence type="predicted"/>
<name>U4LY87_PYROM</name>
<evidence type="ECO:0000256" key="1">
    <source>
        <dbReference type="SAM" id="Phobius"/>
    </source>
</evidence>
<feature type="transmembrane region" description="Helical" evidence="1">
    <location>
        <begin position="47"/>
        <end position="69"/>
    </location>
</feature>
<reference evidence="2 3" key="1">
    <citation type="journal article" date="2013" name="PLoS Genet.">
        <title>The genome and development-dependent transcriptomes of Pyronema confluens: a window into fungal evolution.</title>
        <authorList>
            <person name="Traeger S."/>
            <person name="Altegoer F."/>
            <person name="Freitag M."/>
            <person name="Gabaldon T."/>
            <person name="Kempken F."/>
            <person name="Kumar A."/>
            <person name="Marcet-Houben M."/>
            <person name="Poggeler S."/>
            <person name="Stajich J.E."/>
            <person name="Nowrousian M."/>
        </authorList>
    </citation>
    <scope>NUCLEOTIDE SEQUENCE [LARGE SCALE GENOMIC DNA]</scope>
    <source>
        <strain evidence="3">CBS 100304</strain>
        <tissue evidence="2">Vegetative mycelium</tissue>
    </source>
</reference>
<keyword evidence="1" id="KW-0812">Transmembrane</keyword>
<protein>
    <submittedName>
        <fullName evidence="2">Uncharacterized protein</fullName>
    </submittedName>
</protein>
<keyword evidence="1" id="KW-0472">Membrane</keyword>
<evidence type="ECO:0000313" key="2">
    <source>
        <dbReference type="EMBL" id="CCX34783.1"/>
    </source>
</evidence>
<evidence type="ECO:0000313" key="3">
    <source>
        <dbReference type="Proteomes" id="UP000018144"/>
    </source>
</evidence>
<dbReference type="Proteomes" id="UP000018144">
    <property type="component" value="Unassembled WGS sequence"/>
</dbReference>
<accession>U4LY87</accession>
<dbReference type="AlphaFoldDB" id="U4LY87"/>
<feature type="transmembrane region" description="Helical" evidence="1">
    <location>
        <begin position="7"/>
        <end position="27"/>
    </location>
</feature>
<gene>
    <name evidence="2" type="ORF">PCON_04300</name>
</gene>
<dbReference type="EMBL" id="HF936631">
    <property type="protein sequence ID" value="CCX34783.1"/>
    <property type="molecule type" value="Genomic_DNA"/>
</dbReference>
<keyword evidence="3" id="KW-1185">Reference proteome</keyword>
<organism evidence="2 3">
    <name type="scientific">Pyronema omphalodes (strain CBS 100304)</name>
    <name type="common">Pyronema confluens</name>
    <dbReference type="NCBI Taxonomy" id="1076935"/>
    <lineage>
        <taxon>Eukaryota</taxon>
        <taxon>Fungi</taxon>
        <taxon>Dikarya</taxon>
        <taxon>Ascomycota</taxon>
        <taxon>Pezizomycotina</taxon>
        <taxon>Pezizomycetes</taxon>
        <taxon>Pezizales</taxon>
        <taxon>Pyronemataceae</taxon>
        <taxon>Pyronema</taxon>
    </lineage>
</organism>